<feature type="region of interest" description="Disordered" evidence="1">
    <location>
        <begin position="446"/>
        <end position="475"/>
    </location>
</feature>
<name>A0A3M5P0W8_PSEVI</name>
<accession>A0A3M5P0W8</accession>
<evidence type="ECO:0000313" key="3">
    <source>
        <dbReference type="EMBL" id="RMT78171.1"/>
    </source>
</evidence>
<dbReference type="EMBL" id="RBTP01000066">
    <property type="protein sequence ID" value="RMT78171.1"/>
    <property type="molecule type" value="Genomic_DNA"/>
</dbReference>
<evidence type="ECO:0000256" key="2">
    <source>
        <dbReference type="SAM" id="Phobius"/>
    </source>
</evidence>
<feature type="compositionally biased region" description="Low complexity" evidence="1">
    <location>
        <begin position="461"/>
        <end position="475"/>
    </location>
</feature>
<feature type="transmembrane region" description="Helical" evidence="2">
    <location>
        <begin position="157"/>
        <end position="178"/>
    </location>
</feature>
<dbReference type="Proteomes" id="UP000273854">
    <property type="component" value="Unassembled WGS sequence"/>
</dbReference>
<dbReference type="AlphaFoldDB" id="A0A3M5P0W8"/>
<feature type="transmembrane region" description="Helical" evidence="2">
    <location>
        <begin position="12"/>
        <end position="37"/>
    </location>
</feature>
<organism evidence="3 4">
    <name type="scientific">Pseudomonas viridiflava</name>
    <name type="common">Phytomonas viridiflava</name>
    <dbReference type="NCBI Taxonomy" id="33069"/>
    <lineage>
        <taxon>Bacteria</taxon>
        <taxon>Pseudomonadati</taxon>
        <taxon>Pseudomonadota</taxon>
        <taxon>Gammaproteobacteria</taxon>
        <taxon>Pseudomonadales</taxon>
        <taxon>Pseudomonadaceae</taxon>
        <taxon>Pseudomonas</taxon>
    </lineage>
</organism>
<comment type="caution">
    <text evidence="3">The sequence shown here is derived from an EMBL/GenBank/DDBJ whole genome shotgun (WGS) entry which is preliminary data.</text>
</comment>
<reference evidence="3 4" key="1">
    <citation type="submission" date="2018-08" db="EMBL/GenBank/DDBJ databases">
        <title>Recombination of ecologically and evolutionarily significant loci maintains genetic cohesion in the Pseudomonas syringae species complex.</title>
        <authorList>
            <person name="Dillon M."/>
            <person name="Thakur S."/>
            <person name="Almeida R.N.D."/>
            <person name="Weir B.S."/>
            <person name="Guttman D.S."/>
        </authorList>
    </citation>
    <scope>NUCLEOTIDE SEQUENCE [LARGE SCALE GENOMIC DNA]</scope>
    <source>
        <strain evidence="3 4">ICMP 19473</strain>
    </source>
</reference>
<evidence type="ECO:0000256" key="1">
    <source>
        <dbReference type="SAM" id="MobiDB-lite"/>
    </source>
</evidence>
<feature type="transmembrane region" description="Helical" evidence="2">
    <location>
        <begin position="245"/>
        <end position="264"/>
    </location>
</feature>
<dbReference type="OrthoDB" id="5366203at2"/>
<sequence>MQDFSPTSMLALMLANQLATVSLIALVVAIIVAALNWDKVGYFVRRAWHCTPLIGTVARLARQAKRERGTPDSSGWSDGELRLCQEYYTRYKKVDKDPAYYTKCRDYLSKVCETGRRTSPFWVIPLMAGLLILEAVGFAYVIGPFVNREISANNLQYLTWSVATFLALISGFFAHIAGHEIHHNSLIKKARHWWRGTPTHQRDNQIGKDISQISIDDTHNDDTAHGYNKILARIKTNETVTVKHFWVAMFGVTIVIIAIAAFWVRTEQLNAMETELVAGYQINESAKSASSPFDLPAASADVEKQSQEKTFDDKIGAEHRASMVTFGVLSVVFVAIQFIALWLSMVYGFAGLASRDAYETISKFKTADEMIRWMDRQRAAIRDHANHKLSLLRDNVSSYDMTSNDGVNSTSTSQGRSFEAFLKLEKGKEDDRAIAEHRAALELKKRKDGVSAEYQSDTPLKQEAPKPQSAAPKQAELTVVPTDTVAANTVKPAEFDDLRELSDEELELVVDVYLLSLEQLKRIRATQVVLAKTGKFPAQQGVTV</sequence>
<keyword evidence="2" id="KW-0472">Membrane</keyword>
<protein>
    <submittedName>
        <fullName evidence="3">Uncharacterized protein</fullName>
    </submittedName>
</protein>
<feature type="transmembrane region" description="Helical" evidence="2">
    <location>
        <begin position="328"/>
        <end position="353"/>
    </location>
</feature>
<dbReference type="RefSeq" id="WP_122209944.1">
    <property type="nucleotide sequence ID" value="NZ_RBTP01000066.1"/>
</dbReference>
<gene>
    <name evidence="3" type="ORF">ALP40_03568</name>
</gene>
<keyword evidence="2" id="KW-1133">Transmembrane helix</keyword>
<keyword evidence="2" id="KW-0812">Transmembrane</keyword>
<proteinExistence type="predicted"/>
<feature type="transmembrane region" description="Helical" evidence="2">
    <location>
        <begin position="121"/>
        <end position="145"/>
    </location>
</feature>
<evidence type="ECO:0000313" key="4">
    <source>
        <dbReference type="Proteomes" id="UP000273854"/>
    </source>
</evidence>